<accession>A0A8T9C044</accession>
<dbReference type="InterPro" id="IPR049326">
    <property type="entry name" value="Rhodopsin_dom_fungi"/>
</dbReference>
<keyword evidence="3 7" id="KW-1133">Transmembrane helix</keyword>
<evidence type="ECO:0000256" key="3">
    <source>
        <dbReference type="ARBA" id="ARBA00022989"/>
    </source>
</evidence>
<comment type="caution">
    <text evidence="9">The sequence shown here is derived from an EMBL/GenBank/DDBJ whole genome shotgun (WGS) entry which is preliminary data.</text>
</comment>
<dbReference type="Pfam" id="PF20684">
    <property type="entry name" value="Fung_rhodopsin"/>
    <property type="match status" value="1"/>
</dbReference>
<feature type="transmembrane region" description="Helical" evidence="7">
    <location>
        <begin position="96"/>
        <end position="119"/>
    </location>
</feature>
<dbReference type="AlphaFoldDB" id="A0A8T9C044"/>
<evidence type="ECO:0000256" key="4">
    <source>
        <dbReference type="ARBA" id="ARBA00023136"/>
    </source>
</evidence>
<keyword evidence="2 7" id="KW-0812">Transmembrane</keyword>
<organism evidence="9 10">
    <name type="scientific">Lachnellula suecica</name>
    <dbReference type="NCBI Taxonomy" id="602035"/>
    <lineage>
        <taxon>Eukaryota</taxon>
        <taxon>Fungi</taxon>
        <taxon>Dikarya</taxon>
        <taxon>Ascomycota</taxon>
        <taxon>Pezizomycotina</taxon>
        <taxon>Leotiomycetes</taxon>
        <taxon>Helotiales</taxon>
        <taxon>Lachnaceae</taxon>
        <taxon>Lachnellula</taxon>
    </lineage>
</organism>
<protein>
    <submittedName>
        <fullName evidence="9">Satratoxin biosynthesis SC1 cluster protein</fullName>
    </submittedName>
</protein>
<dbReference type="PANTHER" id="PTHR33048:SF47">
    <property type="entry name" value="INTEGRAL MEMBRANE PROTEIN-RELATED"/>
    <property type="match status" value="1"/>
</dbReference>
<feature type="transmembrane region" description="Helical" evidence="7">
    <location>
        <begin position="45"/>
        <end position="66"/>
    </location>
</feature>
<dbReference type="OrthoDB" id="3648173at2759"/>
<evidence type="ECO:0000256" key="5">
    <source>
        <dbReference type="ARBA" id="ARBA00038359"/>
    </source>
</evidence>
<dbReference type="PANTHER" id="PTHR33048">
    <property type="entry name" value="PTH11-LIKE INTEGRAL MEMBRANE PROTEIN (AFU_ORTHOLOGUE AFUA_5G11245)"/>
    <property type="match status" value="1"/>
</dbReference>
<gene>
    <name evidence="9" type="primary">SAT4_9</name>
    <name evidence="9" type="ORF">LSUE1_G006745</name>
</gene>
<evidence type="ECO:0000256" key="6">
    <source>
        <dbReference type="SAM" id="MobiDB-lite"/>
    </source>
</evidence>
<feature type="transmembrane region" description="Helical" evidence="7">
    <location>
        <begin position="210"/>
        <end position="232"/>
    </location>
</feature>
<sequence length="359" mass="39131">MDHPAASKQSQATTLASAIVWILAIIAVVLRFVTRKKLTKAGIEADDWWILIGLLFMFLVGGLLMYGERSDPDGGQGIDRDSPTFQYGPHATYLKVSFGAAVIYFSVVTSIKISILLMYRRVFAVDSFRRHSLIVGALVLFWWLVGTVLTIVSCIPINRLWIGPTAGGYCFNFGIYWMSMGAVELIIDTMILALPLRMVMKLQMSPQQKLLITGIFLLGGFVVVTGVVRVVVGYKPGSQNVAFAKAELWSSVHIGIAIVCACLPTLRPFLTHATASMSSIKTRLHGSGTSKIGHSDGSYSNSSSGSKRRSQVEVLAMKPLKNTTDQHSDTVGLTKDSGGFSQSEFESPRSLEGRPVNSF</sequence>
<feature type="transmembrane region" description="Helical" evidence="7">
    <location>
        <begin position="131"/>
        <end position="155"/>
    </location>
</feature>
<comment type="subcellular location">
    <subcellularLocation>
        <location evidence="1">Membrane</location>
        <topology evidence="1">Multi-pass membrane protein</topology>
    </subcellularLocation>
</comment>
<feature type="transmembrane region" description="Helical" evidence="7">
    <location>
        <begin position="175"/>
        <end position="198"/>
    </location>
</feature>
<evidence type="ECO:0000256" key="7">
    <source>
        <dbReference type="SAM" id="Phobius"/>
    </source>
</evidence>
<evidence type="ECO:0000256" key="2">
    <source>
        <dbReference type="ARBA" id="ARBA00022692"/>
    </source>
</evidence>
<dbReference type="GO" id="GO:0016020">
    <property type="term" value="C:membrane"/>
    <property type="evidence" value="ECO:0007669"/>
    <property type="project" value="UniProtKB-SubCell"/>
</dbReference>
<evidence type="ECO:0000259" key="8">
    <source>
        <dbReference type="Pfam" id="PF20684"/>
    </source>
</evidence>
<name>A0A8T9C044_9HELO</name>
<feature type="transmembrane region" description="Helical" evidence="7">
    <location>
        <begin position="12"/>
        <end position="33"/>
    </location>
</feature>
<evidence type="ECO:0000256" key="1">
    <source>
        <dbReference type="ARBA" id="ARBA00004141"/>
    </source>
</evidence>
<comment type="similarity">
    <text evidence="5">Belongs to the SAT4 family.</text>
</comment>
<feature type="compositionally biased region" description="Low complexity" evidence="6">
    <location>
        <begin position="295"/>
        <end position="305"/>
    </location>
</feature>
<reference evidence="9 10" key="1">
    <citation type="submission" date="2018-05" db="EMBL/GenBank/DDBJ databases">
        <title>Genome sequencing and assembly of the regulated plant pathogen Lachnellula willkommii and related sister species for the development of diagnostic species identification markers.</title>
        <authorList>
            <person name="Giroux E."/>
            <person name="Bilodeau G."/>
        </authorList>
    </citation>
    <scope>NUCLEOTIDE SEQUENCE [LARGE SCALE GENOMIC DNA]</scope>
    <source>
        <strain evidence="9 10">CBS 268.59</strain>
    </source>
</reference>
<keyword evidence="4 7" id="KW-0472">Membrane</keyword>
<dbReference type="EMBL" id="QGMK01001063">
    <property type="protein sequence ID" value="TVY73498.1"/>
    <property type="molecule type" value="Genomic_DNA"/>
</dbReference>
<feature type="region of interest" description="Disordered" evidence="6">
    <location>
        <begin position="284"/>
        <end position="359"/>
    </location>
</feature>
<feature type="domain" description="Rhodopsin" evidence="8">
    <location>
        <begin position="30"/>
        <end position="271"/>
    </location>
</feature>
<evidence type="ECO:0000313" key="9">
    <source>
        <dbReference type="EMBL" id="TVY73498.1"/>
    </source>
</evidence>
<evidence type="ECO:0000313" key="10">
    <source>
        <dbReference type="Proteomes" id="UP000469558"/>
    </source>
</evidence>
<dbReference type="InterPro" id="IPR052337">
    <property type="entry name" value="SAT4-like"/>
</dbReference>
<keyword evidence="10" id="KW-1185">Reference proteome</keyword>
<feature type="compositionally biased region" description="Polar residues" evidence="6">
    <location>
        <begin position="321"/>
        <end position="331"/>
    </location>
</feature>
<feature type="transmembrane region" description="Helical" evidence="7">
    <location>
        <begin position="252"/>
        <end position="270"/>
    </location>
</feature>
<proteinExistence type="inferred from homology"/>
<dbReference type="Proteomes" id="UP000469558">
    <property type="component" value="Unassembled WGS sequence"/>
</dbReference>